<dbReference type="Proteomes" id="UP000293465">
    <property type="component" value="Unassembled WGS sequence"/>
</dbReference>
<comment type="caution">
    <text evidence="1">The sequence shown here is derived from an EMBL/GenBank/DDBJ whole genome shotgun (WGS) entry which is preliminary data.</text>
</comment>
<gene>
    <name evidence="1" type="ORF">ERW49_18205</name>
</gene>
<accession>A0A4Q5K8H9</accession>
<evidence type="ECO:0000313" key="2">
    <source>
        <dbReference type="Proteomes" id="UP000293465"/>
    </source>
</evidence>
<protein>
    <submittedName>
        <fullName evidence="1">Uncharacterized protein</fullName>
    </submittedName>
</protein>
<evidence type="ECO:0000313" key="1">
    <source>
        <dbReference type="EMBL" id="RYU42137.1"/>
    </source>
</evidence>
<proteinExistence type="predicted"/>
<name>A0A4Q5K8H9_9GAMM</name>
<dbReference type="AlphaFoldDB" id="A0A4Q5K8H9"/>
<dbReference type="OrthoDB" id="5906792at2"/>
<reference evidence="1 2" key="1">
    <citation type="submission" date="2019-02" db="EMBL/GenBank/DDBJ databases">
        <title>Genome sequences of Aliivibrio finisterrensis strains from farmed Atlantic salmon.</title>
        <authorList>
            <person name="Bowman J.P."/>
        </authorList>
    </citation>
    <scope>NUCLEOTIDE SEQUENCE [LARGE SCALE GENOMIC DNA]</scope>
    <source>
        <strain evidence="1 2">A32</strain>
    </source>
</reference>
<sequence length="163" mass="19320">MGVCIELLIILWVFDRWQVNSKKRRLVSLERRLREYLIFFLKHSFKNVPAEYRVGRFFGVDHDKNIKQIDKLIQYVKSNGLDESALTSIQKHCLRESRTLENLLPVASELTNEHFKAWCRIVYFINSIASAHEPISKSTIDILQNIKRFDTESYKRKLYVDGE</sequence>
<organism evidence="1 2">
    <name type="scientific">Aliivibrio finisterrensis</name>
    <dbReference type="NCBI Taxonomy" id="511998"/>
    <lineage>
        <taxon>Bacteria</taxon>
        <taxon>Pseudomonadati</taxon>
        <taxon>Pseudomonadota</taxon>
        <taxon>Gammaproteobacteria</taxon>
        <taxon>Vibrionales</taxon>
        <taxon>Vibrionaceae</taxon>
        <taxon>Aliivibrio</taxon>
    </lineage>
</organism>
<dbReference type="EMBL" id="SEZJ01000026">
    <property type="protein sequence ID" value="RYU42137.1"/>
    <property type="molecule type" value="Genomic_DNA"/>
</dbReference>